<accession>A0A0F3GY24</accession>
<evidence type="ECO:0000256" key="8">
    <source>
        <dbReference type="ARBA" id="ARBA00035655"/>
    </source>
</evidence>
<gene>
    <name evidence="10" type="ORF">MBAV_002203</name>
</gene>
<evidence type="ECO:0000256" key="1">
    <source>
        <dbReference type="ARBA" id="ARBA00004429"/>
    </source>
</evidence>
<dbReference type="EMBL" id="LACI01000945">
    <property type="protein sequence ID" value="KJU85613.1"/>
    <property type="molecule type" value="Genomic_DNA"/>
</dbReference>
<comment type="similarity">
    <text evidence="8">Belongs to the TsuA/YedE (TC 9.B.102) family.</text>
</comment>
<feature type="transmembrane region" description="Helical" evidence="9">
    <location>
        <begin position="224"/>
        <end position="247"/>
    </location>
</feature>
<organism evidence="10 11">
    <name type="scientific">Candidatus Magnetobacterium bavaricum</name>
    <dbReference type="NCBI Taxonomy" id="29290"/>
    <lineage>
        <taxon>Bacteria</taxon>
        <taxon>Pseudomonadati</taxon>
        <taxon>Nitrospirota</taxon>
        <taxon>Thermodesulfovibrionia</taxon>
        <taxon>Thermodesulfovibrionales</taxon>
        <taxon>Candidatus Magnetobacteriaceae</taxon>
        <taxon>Candidatus Magnetobacterium</taxon>
    </lineage>
</organism>
<keyword evidence="11" id="KW-1185">Reference proteome</keyword>
<keyword evidence="5 9" id="KW-0812">Transmembrane</keyword>
<feature type="transmembrane region" description="Helical" evidence="9">
    <location>
        <begin position="12"/>
        <end position="33"/>
    </location>
</feature>
<evidence type="ECO:0000256" key="5">
    <source>
        <dbReference type="ARBA" id="ARBA00022692"/>
    </source>
</evidence>
<evidence type="ECO:0000313" key="10">
    <source>
        <dbReference type="EMBL" id="KJU85613.1"/>
    </source>
</evidence>
<keyword evidence="7 9" id="KW-0472">Membrane</keyword>
<comment type="subcellular location">
    <subcellularLocation>
        <location evidence="1">Cell inner membrane</location>
        <topology evidence="1">Multi-pass membrane protein</topology>
    </subcellularLocation>
</comment>
<evidence type="ECO:0000256" key="9">
    <source>
        <dbReference type="SAM" id="Phobius"/>
    </source>
</evidence>
<evidence type="ECO:0000256" key="3">
    <source>
        <dbReference type="ARBA" id="ARBA00022475"/>
    </source>
</evidence>
<keyword evidence="6 9" id="KW-1133">Transmembrane helix</keyword>
<evidence type="ECO:0000313" key="11">
    <source>
        <dbReference type="Proteomes" id="UP000033423"/>
    </source>
</evidence>
<evidence type="ECO:0000256" key="7">
    <source>
        <dbReference type="ARBA" id="ARBA00023136"/>
    </source>
</evidence>
<feature type="transmembrane region" description="Helical" evidence="9">
    <location>
        <begin position="53"/>
        <end position="81"/>
    </location>
</feature>
<evidence type="ECO:0000256" key="4">
    <source>
        <dbReference type="ARBA" id="ARBA00022519"/>
    </source>
</evidence>
<protein>
    <submittedName>
        <fullName evidence="10">YeeE/YedE family protein</fullName>
    </submittedName>
</protein>
<dbReference type="GO" id="GO:0005886">
    <property type="term" value="C:plasma membrane"/>
    <property type="evidence" value="ECO:0007669"/>
    <property type="project" value="UniProtKB-SubCell"/>
</dbReference>
<dbReference type="InterPro" id="IPR007272">
    <property type="entry name" value="Sulf_transp_TsuA/YedE"/>
</dbReference>
<evidence type="ECO:0000256" key="2">
    <source>
        <dbReference type="ARBA" id="ARBA00022448"/>
    </source>
</evidence>
<sequence length="258" mass="28822">MIMQLKDKHGVSKTFIVAAIILLVCAAGAAFHLRQGWPVVVVFSTLAVIKPTWWSMLILGFVYTIFLHSGWPLLGFVFFAILGRPKRWWPIPAGIAFALVEVLSFYLSERPLGITRGYTVLGSIATKLIDPKHIDKVSYWSIYEPTIDWTIFVIIGTILGSFLSARYSGDFRLNVVPELWKQSRGKSVVKRWLWVFLAGILMGFAARIGGGCISGVLISGAVQLAPSGFIFMMSVWIGGVVTTFLFYRSRTIVVRRED</sequence>
<dbReference type="AlphaFoldDB" id="A0A0F3GY24"/>
<comment type="caution">
    <text evidence="10">The sequence shown here is derived from an EMBL/GenBank/DDBJ whole genome shotgun (WGS) entry which is preliminary data.</text>
</comment>
<name>A0A0F3GY24_9BACT</name>
<feature type="transmembrane region" description="Helical" evidence="9">
    <location>
        <begin position="88"/>
        <end position="107"/>
    </location>
</feature>
<dbReference type="Proteomes" id="UP000033423">
    <property type="component" value="Unassembled WGS sequence"/>
</dbReference>
<evidence type="ECO:0000256" key="6">
    <source>
        <dbReference type="ARBA" id="ARBA00022989"/>
    </source>
</evidence>
<feature type="transmembrane region" description="Helical" evidence="9">
    <location>
        <begin position="192"/>
        <end position="218"/>
    </location>
</feature>
<feature type="transmembrane region" description="Helical" evidence="9">
    <location>
        <begin position="146"/>
        <end position="165"/>
    </location>
</feature>
<keyword evidence="2" id="KW-0813">Transport</keyword>
<proteinExistence type="inferred from homology"/>
<keyword evidence="4" id="KW-0997">Cell inner membrane</keyword>
<dbReference type="Pfam" id="PF04143">
    <property type="entry name" value="Sulf_transp"/>
    <property type="match status" value="1"/>
</dbReference>
<keyword evidence="3" id="KW-1003">Cell membrane</keyword>
<dbReference type="PANTHER" id="PTHR30574">
    <property type="entry name" value="INNER MEMBRANE PROTEIN YEDE"/>
    <property type="match status" value="1"/>
</dbReference>
<reference evidence="10 11" key="1">
    <citation type="submission" date="2015-02" db="EMBL/GenBank/DDBJ databases">
        <title>Single-cell genomics of uncultivated deep-branching MTB reveals a conserved set of magnetosome genes.</title>
        <authorList>
            <person name="Kolinko S."/>
            <person name="Richter M."/>
            <person name="Glockner F.O."/>
            <person name="Brachmann A."/>
            <person name="Schuler D."/>
        </authorList>
    </citation>
    <scope>NUCLEOTIDE SEQUENCE [LARGE SCALE GENOMIC DNA]</scope>
    <source>
        <strain evidence="10">TM-1</strain>
    </source>
</reference>
<dbReference type="PANTHER" id="PTHR30574:SF1">
    <property type="entry name" value="SULPHUR TRANSPORT DOMAIN-CONTAINING PROTEIN"/>
    <property type="match status" value="1"/>
</dbReference>